<evidence type="ECO:0000313" key="2">
    <source>
        <dbReference type="EMBL" id="QHT80307.1"/>
    </source>
</evidence>
<keyword evidence="1" id="KW-1133">Transmembrane helix</keyword>
<organism evidence="2">
    <name type="scientific">viral metagenome</name>
    <dbReference type="NCBI Taxonomy" id="1070528"/>
    <lineage>
        <taxon>unclassified sequences</taxon>
        <taxon>metagenomes</taxon>
        <taxon>organismal metagenomes</taxon>
    </lineage>
</organism>
<accession>A0A6C0HIS2</accession>
<name>A0A6C0HIS2_9ZZZZ</name>
<feature type="transmembrane region" description="Helical" evidence="1">
    <location>
        <begin position="76"/>
        <end position="96"/>
    </location>
</feature>
<dbReference type="AlphaFoldDB" id="A0A6C0HIS2"/>
<sequence length="99" mass="11095">MAKLYEAFSVYEGFDVPADNYTAAVGTYDKINAKYQQIDSNIQKIIAEGDFEEQEGITEEALKFDMEYMMAQQKNTTMIGMVTIATLLIGTIILVGKYS</sequence>
<keyword evidence="1" id="KW-0472">Membrane</keyword>
<proteinExistence type="predicted"/>
<keyword evidence="1" id="KW-0812">Transmembrane</keyword>
<reference evidence="2" key="1">
    <citation type="journal article" date="2020" name="Nature">
        <title>Giant virus diversity and host interactions through global metagenomics.</title>
        <authorList>
            <person name="Schulz F."/>
            <person name="Roux S."/>
            <person name="Paez-Espino D."/>
            <person name="Jungbluth S."/>
            <person name="Walsh D.A."/>
            <person name="Denef V.J."/>
            <person name="McMahon K.D."/>
            <person name="Konstantinidis K.T."/>
            <person name="Eloe-Fadrosh E.A."/>
            <person name="Kyrpides N.C."/>
            <person name="Woyke T."/>
        </authorList>
    </citation>
    <scope>NUCLEOTIDE SEQUENCE</scope>
    <source>
        <strain evidence="2">GVMAG-M-3300023184-120</strain>
    </source>
</reference>
<protein>
    <submittedName>
        <fullName evidence="2">Uncharacterized protein</fullName>
    </submittedName>
</protein>
<dbReference type="EMBL" id="MN739967">
    <property type="protein sequence ID" value="QHT80307.1"/>
    <property type="molecule type" value="Genomic_DNA"/>
</dbReference>
<evidence type="ECO:0000256" key="1">
    <source>
        <dbReference type="SAM" id="Phobius"/>
    </source>
</evidence>